<dbReference type="Ensembl" id="ENSFHET00000009498.1">
    <property type="protein sequence ID" value="ENSFHEP00000023783.1"/>
    <property type="gene ID" value="ENSFHEG00000004971.1"/>
</dbReference>
<proteinExistence type="predicted"/>
<evidence type="ECO:0000313" key="2">
    <source>
        <dbReference type="Ensembl" id="ENSFHEP00000023783.1"/>
    </source>
</evidence>
<evidence type="ECO:0000313" key="3">
    <source>
        <dbReference type="Proteomes" id="UP000265000"/>
    </source>
</evidence>
<reference evidence="2" key="2">
    <citation type="submission" date="2025-09" db="UniProtKB">
        <authorList>
            <consortium name="Ensembl"/>
        </authorList>
    </citation>
    <scope>IDENTIFICATION</scope>
</reference>
<feature type="transmembrane region" description="Helical" evidence="1">
    <location>
        <begin position="56"/>
        <end position="77"/>
    </location>
</feature>
<sequence length="172" mass="19530">IPKRQKKTYKLVFSMSPTSFSPVIVSSLSTLILANPSFIRLTSAVYLDECPVQAEIPIYLIVLGVLQLVVMFTAGCCNPLKPDSLKKPKLTWIIWRSILTMFFFCWFITGNVWIYSIYEPSYNKNTTDVNSYCNKTVYLLSFWITTLVYILLGLFLLAGCLLLSALCQPVCI</sequence>
<accession>A0A3Q2Q9U1</accession>
<reference evidence="2" key="1">
    <citation type="submission" date="2025-08" db="UniProtKB">
        <authorList>
            <consortium name="Ensembl"/>
        </authorList>
    </citation>
    <scope>IDENTIFICATION</scope>
</reference>
<keyword evidence="1" id="KW-0472">Membrane</keyword>
<dbReference type="AlphaFoldDB" id="A0A3Q2Q9U1"/>
<dbReference type="STRING" id="8078.ENSFHEP00000023783"/>
<dbReference type="PANTHER" id="PTHR33444:SF2">
    <property type="entry name" value="MARVEL DOMAIN-CONTAINING PROTEIN"/>
    <property type="match status" value="1"/>
</dbReference>
<feature type="transmembrane region" description="Helical" evidence="1">
    <location>
        <begin position="12"/>
        <end position="36"/>
    </location>
</feature>
<dbReference type="Proteomes" id="UP000265000">
    <property type="component" value="Unplaced"/>
</dbReference>
<keyword evidence="3" id="KW-1185">Reference proteome</keyword>
<dbReference type="InterPro" id="IPR040350">
    <property type="entry name" value="TMEM272"/>
</dbReference>
<dbReference type="PANTHER" id="PTHR33444">
    <property type="entry name" value="SI:DKEY-19B23.12-RELATED"/>
    <property type="match status" value="1"/>
</dbReference>
<keyword evidence="1" id="KW-0812">Transmembrane</keyword>
<protein>
    <submittedName>
        <fullName evidence="2">Uncharacterized protein</fullName>
    </submittedName>
</protein>
<name>A0A3Q2Q9U1_FUNHE</name>
<organism evidence="2 3">
    <name type="scientific">Fundulus heteroclitus</name>
    <name type="common">Killifish</name>
    <name type="synonym">Mummichog</name>
    <dbReference type="NCBI Taxonomy" id="8078"/>
    <lineage>
        <taxon>Eukaryota</taxon>
        <taxon>Metazoa</taxon>
        <taxon>Chordata</taxon>
        <taxon>Craniata</taxon>
        <taxon>Vertebrata</taxon>
        <taxon>Euteleostomi</taxon>
        <taxon>Actinopterygii</taxon>
        <taxon>Neopterygii</taxon>
        <taxon>Teleostei</taxon>
        <taxon>Neoteleostei</taxon>
        <taxon>Acanthomorphata</taxon>
        <taxon>Ovalentaria</taxon>
        <taxon>Atherinomorphae</taxon>
        <taxon>Cyprinodontiformes</taxon>
        <taxon>Fundulidae</taxon>
        <taxon>Fundulus</taxon>
    </lineage>
</organism>
<dbReference type="GeneTree" id="ENSGT00940000165960"/>
<evidence type="ECO:0000256" key="1">
    <source>
        <dbReference type="SAM" id="Phobius"/>
    </source>
</evidence>
<feature type="transmembrane region" description="Helical" evidence="1">
    <location>
        <begin position="98"/>
        <end position="118"/>
    </location>
</feature>
<feature type="transmembrane region" description="Helical" evidence="1">
    <location>
        <begin position="138"/>
        <end position="166"/>
    </location>
</feature>
<keyword evidence="1" id="KW-1133">Transmembrane helix</keyword>